<feature type="compositionally biased region" description="Low complexity" evidence="17">
    <location>
        <begin position="445"/>
        <end position="461"/>
    </location>
</feature>
<keyword evidence="6" id="KW-0678">Repressor</keyword>
<keyword evidence="7" id="KW-0489">Methyltransferase</keyword>
<keyword evidence="14 18" id="KW-0472">Membrane</keyword>
<dbReference type="PANTHER" id="PTHR12977">
    <property type="entry name" value="SUPPRESSOR OF VARIEGATION 4-20-RELATED"/>
    <property type="match status" value="1"/>
</dbReference>
<evidence type="ECO:0000313" key="21">
    <source>
        <dbReference type="Proteomes" id="UP001174909"/>
    </source>
</evidence>
<evidence type="ECO:0000313" key="20">
    <source>
        <dbReference type="EMBL" id="CAI8027882.1"/>
    </source>
</evidence>
<feature type="transmembrane region" description="Helical" evidence="18">
    <location>
        <begin position="777"/>
        <end position="800"/>
    </location>
</feature>
<dbReference type="EC" id="2.1.1.362" evidence="4"/>
<feature type="region of interest" description="Disordered" evidence="17">
    <location>
        <begin position="332"/>
        <end position="420"/>
    </location>
</feature>
<dbReference type="Pfam" id="PF00856">
    <property type="entry name" value="SET"/>
    <property type="match status" value="1"/>
</dbReference>
<evidence type="ECO:0000256" key="13">
    <source>
        <dbReference type="ARBA" id="ARBA00023015"/>
    </source>
</evidence>
<evidence type="ECO:0000256" key="8">
    <source>
        <dbReference type="ARBA" id="ARBA00022679"/>
    </source>
</evidence>
<comment type="caution">
    <text evidence="20">The sequence shown here is derived from an EMBL/GenBank/DDBJ whole genome shotgun (WGS) entry which is preliminary data.</text>
</comment>
<evidence type="ECO:0000256" key="9">
    <source>
        <dbReference type="ARBA" id="ARBA00022691"/>
    </source>
</evidence>
<evidence type="ECO:0000256" key="7">
    <source>
        <dbReference type="ARBA" id="ARBA00022603"/>
    </source>
</evidence>
<dbReference type="FunFam" id="1.10.10.1700:FF:000001">
    <property type="entry name" value="Histone-lysine N-methyltransferase"/>
    <property type="match status" value="1"/>
</dbReference>
<evidence type="ECO:0000256" key="1">
    <source>
        <dbReference type="ARBA" id="ARBA00004123"/>
    </source>
</evidence>
<evidence type="ECO:0000256" key="16">
    <source>
        <dbReference type="ARBA" id="ARBA00023242"/>
    </source>
</evidence>
<evidence type="ECO:0000256" key="4">
    <source>
        <dbReference type="ARBA" id="ARBA00012188"/>
    </source>
</evidence>
<reference evidence="20" key="1">
    <citation type="submission" date="2023-03" db="EMBL/GenBank/DDBJ databases">
        <authorList>
            <person name="Steffen K."/>
            <person name="Cardenas P."/>
        </authorList>
    </citation>
    <scope>NUCLEOTIDE SEQUENCE</scope>
</reference>
<evidence type="ECO:0000256" key="10">
    <source>
        <dbReference type="ARBA" id="ARBA00022692"/>
    </source>
</evidence>
<feature type="region of interest" description="Disordered" evidence="17">
    <location>
        <begin position="534"/>
        <end position="556"/>
    </location>
</feature>
<dbReference type="Gene3D" id="2.170.270.10">
    <property type="entry name" value="SET domain"/>
    <property type="match status" value="1"/>
</dbReference>
<name>A0AA35WVB2_GEOBA</name>
<keyword evidence="8" id="KW-0808">Transferase</keyword>
<accession>A0AA35WVB2</accession>
<evidence type="ECO:0000256" key="14">
    <source>
        <dbReference type="ARBA" id="ARBA00023136"/>
    </source>
</evidence>
<dbReference type="GO" id="GO:0140941">
    <property type="term" value="F:histone H4K20me methyltransferase activity"/>
    <property type="evidence" value="ECO:0007669"/>
    <property type="project" value="UniProtKB-EC"/>
</dbReference>
<dbReference type="InterPro" id="IPR025790">
    <property type="entry name" value="Suv4-20_animal"/>
</dbReference>
<dbReference type="PROSITE" id="PS50280">
    <property type="entry name" value="SET"/>
    <property type="match status" value="1"/>
</dbReference>
<dbReference type="GO" id="GO:0005694">
    <property type="term" value="C:chromosome"/>
    <property type="evidence" value="ECO:0007669"/>
    <property type="project" value="UniProtKB-SubCell"/>
</dbReference>
<feature type="transmembrane region" description="Helical" evidence="18">
    <location>
        <begin position="745"/>
        <end position="771"/>
    </location>
</feature>
<keyword evidence="5" id="KW-0158">Chromosome</keyword>
<keyword evidence="10 18" id="KW-0812">Transmembrane</keyword>
<feature type="region of interest" description="Disordered" evidence="17">
    <location>
        <begin position="442"/>
        <end position="493"/>
    </location>
</feature>
<evidence type="ECO:0000256" key="11">
    <source>
        <dbReference type="ARBA" id="ARBA00022853"/>
    </source>
</evidence>
<dbReference type="GO" id="GO:0032259">
    <property type="term" value="P:methylation"/>
    <property type="evidence" value="ECO:0007669"/>
    <property type="project" value="UniProtKB-KW"/>
</dbReference>
<sequence length="848" mass="93672">MSQGQDLLARELAQYDDIATSLCVDPGVGFTTHKMNPRFRHVKGRFGKLRGVLETYSRDGNAERAYESLVSGNWARTFLMGKPRQSIAAFKKHFMHYLHIYDDDSGVKIIPCRRYSSETCGAKVVVTKRWTQGERIQKLFGCIAELTSEEEKNFLVAGQNDFSVMYSTRKGCSQLWLGAAAYINHDCKPTCKFVPTGKNMACVKVLRDMEAGDEVTCYYGNHFFGDNNINCECEGGREGGNRREGRKYSLRETEKRLKRQLQTKSGAAETRVMPTAKRRKESAVVLTATPPPSLPLSARSETPPQTTTNSCSPPRISTPATLIVTPLALQKFRLPPKSSPPRHTTNPSRSTPEDTNRTPKVSSDLLYGEGERLYSNSCPPLSIGTRIRTRSQTSSVGSTPTTFDPLLRKISPEEGGQRQRSKKLLEIFFSKLAQKSLLNGQVAMDTSSSSSDHGSDASDSSEPSPRRKLRGSPEKISSRGATRINTSRTPICSFYHRPGGMITRSQMKTYYTHPSSQGYWLKGQSMNLRLGKDGLLSIGSPSNNPSPTSPNGSHPVSISVECHTKKSMNDSSKCFDLSFPPDQPKGSEVMTSNNVAVALTANEDMEGVGFRTGSSYNAIAMETDKHSQIVSKVAHIVLENEREEGRRDGEDKEPLFKTRFGDCGGHYLEVVPKSQSNSTGIGMRPPDCKLSTVNPRDLRSIPPPHAPNCSRIDSYTAFGVVMFAVGIYSIVNLQRFGDFTGNTYVAGAAIFIFAGIFKFVFGLLGILVMFWQKKPLMMIFVAGVIVLMFLTFAAAIYGFLARPGAYFTSRDRVSGISNSSLTDLRNELDKPECNRTLSDTAMMVFEQV</sequence>
<keyword evidence="9" id="KW-0949">S-adenosyl-L-methionine</keyword>
<protein>
    <recommendedName>
        <fullName evidence="4">[histone H4]-N-methyl-L-lysine(20) N-methyltransferase</fullName>
        <ecNumber evidence="4">2.1.1.362</ecNumber>
    </recommendedName>
</protein>
<feature type="compositionally biased region" description="Polar residues" evidence="17">
    <location>
        <begin position="479"/>
        <end position="490"/>
    </location>
</feature>
<feature type="compositionally biased region" description="Polar residues" evidence="17">
    <location>
        <begin position="341"/>
        <end position="350"/>
    </location>
</feature>
<keyword evidence="16" id="KW-0539">Nucleus</keyword>
<comment type="subcellular location">
    <subcellularLocation>
        <location evidence="3">Chromosome</location>
    </subcellularLocation>
    <subcellularLocation>
        <location evidence="2">Membrane</location>
        <topology evidence="2">Multi-pass membrane protein</topology>
    </subcellularLocation>
    <subcellularLocation>
        <location evidence="1">Nucleus</location>
    </subcellularLocation>
</comment>
<feature type="transmembrane region" description="Helical" evidence="18">
    <location>
        <begin position="715"/>
        <end position="733"/>
    </location>
</feature>
<keyword evidence="13" id="KW-0805">Transcription regulation</keyword>
<dbReference type="Proteomes" id="UP001174909">
    <property type="component" value="Unassembled WGS sequence"/>
</dbReference>
<dbReference type="InterPro" id="IPR041938">
    <property type="entry name" value="Hist-Lys_N-MTase_N"/>
</dbReference>
<evidence type="ECO:0000256" key="12">
    <source>
        <dbReference type="ARBA" id="ARBA00022989"/>
    </source>
</evidence>
<feature type="compositionally biased region" description="Polar residues" evidence="17">
    <location>
        <begin position="299"/>
        <end position="312"/>
    </location>
</feature>
<keyword evidence="21" id="KW-1185">Reference proteome</keyword>
<dbReference type="SUPFAM" id="SSF82199">
    <property type="entry name" value="SET domain"/>
    <property type="match status" value="1"/>
</dbReference>
<evidence type="ECO:0000256" key="6">
    <source>
        <dbReference type="ARBA" id="ARBA00022491"/>
    </source>
</evidence>
<dbReference type="SMART" id="SM00317">
    <property type="entry name" value="SET"/>
    <property type="match status" value="1"/>
</dbReference>
<dbReference type="InterPro" id="IPR001214">
    <property type="entry name" value="SET_dom"/>
</dbReference>
<dbReference type="Gene3D" id="1.10.10.1700">
    <property type="entry name" value="Histone-lysine N-methyltransferase"/>
    <property type="match status" value="1"/>
</dbReference>
<evidence type="ECO:0000256" key="15">
    <source>
        <dbReference type="ARBA" id="ARBA00023163"/>
    </source>
</evidence>
<feature type="domain" description="SET" evidence="19">
    <location>
        <begin position="105"/>
        <end position="220"/>
    </location>
</feature>
<dbReference type="InterPro" id="IPR039977">
    <property type="entry name" value="Suv4-20/Set9"/>
</dbReference>
<evidence type="ECO:0000256" key="5">
    <source>
        <dbReference type="ARBA" id="ARBA00022454"/>
    </source>
</evidence>
<dbReference type="GO" id="GO:0005634">
    <property type="term" value="C:nucleus"/>
    <property type="evidence" value="ECO:0007669"/>
    <property type="project" value="UniProtKB-SubCell"/>
</dbReference>
<dbReference type="FunFam" id="2.170.270.10:FF:000006">
    <property type="entry name" value="Histone-lysine N-methyltransferase"/>
    <property type="match status" value="1"/>
</dbReference>
<feature type="compositionally biased region" description="Low complexity" evidence="17">
    <location>
        <begin position="540"/>
        <end position="555"/>
    </location>
</feature>
<organism evidence="20 21">
    <name type="scientific">Geodia barretti</name>
    <name type="common">Barrett's horny sponge</name>
    <dbReference type="NCBI Taxonomy" id="519541"/>
    <lineage>
        <taxon>Eukaryota</taxon>
        <taxon>Metazoa</taxon>
        <taxon>Porifera</taxon>
        <taxon>Demospongiae</taxon>
        <taxon>Heteroscleromorpha</taxon>
        <taxon>Tetractinellida</taxon>
        <taxon>Astrophorina</taxon>
        <taxon>Geodiidae</taxon>
        <taxon>Geodia</taxon>
    </lineage>
</organism>
<evidence type="ECO:0000259" key="19">
    <source>
        <dbReference type="PROSITE" id="PS50280"/>
    </source>
</evidence>
<proteinExistence type="predicted"/>
<dbReference type="InterPro" id="IPR018499">
    <property type="entry name" value="Tetraspanin/Peripherin"/>
</dbReference>
<keyword evidence="15" id="KW-0804">Transcription</keyword>
<evidence type="ECO:0000256" key="18">
    <source>
        <dbReference type="SAM" id="Phobius"/>
    </source>
</evidence>
<keyword evidence="12 18" id="KW-1133">Transmembrane helix</keyword>
<dbReference type="InterPro" id="IPR046341">
    <property type="entry name" value="SET_dom_sf"/>
</dbReference>
<dbReference type="EMBL" id="CASHTH010002303">
    <property type="protein sequence ID" value="CAI8027882.1"/>
    <property type="molecule type" value="Genomic_DNA"/>
</dbReference>
<dbReference type="PROSITE" id="PS51570">
    <property type="entry name" value="SAM_MT43_SUVAR420_2"/>
    <property type="match status" value="1"/>
</dbReference>
<feature type="compositionally biased region" description="Basic and acidic residues" evidence="17">
    <location>
        <begin position="406"/>
        <end position="417"/>
    </location>
</feature>
<feature type="region of interest" description="Disordered" evidence="17">
    <location>
        <begin position="255"/>
        <end position="318"/>
    </location>
</feature>
<evidence type="ECO:0000256" key="3">
    <source>
        <dbReference type="ARBA" id="ARBA00004286"/>
    </source>
</evidence>
<evidence type="ECO:0000256" key="17">
    <source>
        <dbReference type="SAM" id="MobiDB-lite"/>
    </source>
</evidence>
<keyword evidence="11" id="KW-0156">Chromatin regulator</keyword>
<evidence type="ECO:0000256" key="2">
    <source>
        <dbReference type="ARBA" id="ARBA00004141"/>
    </source>
</evidence>
<dbReference type="PANTHER" id="PTHR12977:SF4">
    <property type="entry name" value="HISTONE-LYSINE N-METHYLTRANSFERASE KMT5B"/>
    <property type="match status" value="1"/>
</dbReference>
<dbReference type="Pfam" id="PF00335">
    <property type="entry name" value="Tetraspanin"/>
    <property type="match status" value="1"/>
</dbReference>
<dbReference type="AlphaFoldDB" id="A0AA35WVB2"/>
<dbReference type="GO" id="GO:0016020">
    <property type="term" value="C:membrane"/>
    <property type="evidence" value="ECO:0007669"/>
    <property type="project" value="UniProtKB-SubCell"/>
</dbReference>
<feature type="compositionally biased region" description="Polar residues" evidence="17">
    <location>
        <begin position="390"/>
        <end position="402"/>
    </location>
</feature>
<gene>
    <name evidence="20" type="ORF">GBAR_LOCUS15875</name>
</gene>